<evidence type="ECO:0000313" key="5">
    <source>
        <dbReference type="EMBL" id="BBL71083.1"/>
    </source>
</evidence>
<organism evidence="5 6">
    <name type="scientific">Methylogaea oryzae</name>
    <dbReference type="NCBI Taxonomy" id="1295382"/>
    <lineage>
        <taxon>Bacteria</taxon>
        <taxon>Pseudomonadati</taxon>
        <taxon>Pseudomonadota</taxon>
        <taxon>Gammaproteobacteria</taxon>
        <taxon>Methylococcales</taxon>
        <taxon>Methylococcaceae</taxon>
        <taxon>Methylogaea</taxon>
    </lineage>
</organism>
<evidence type="ECO:0000313" key="6">
    <source>
        <dbReference type="Proteomes" id="UP000824988"/>
    </source>
</evidence>
<reference evidence="5" key="1">
    <citation type="submission" date="2019-06" db="EMBL/GenBank/DDBJ databases">
        <title>Complete genome sequence of Methylogaea oryzae strain JCM16910.</title>
        <authorList>
            <person name="Asakawa S."/>
        </authorList>
    </citation>
    <scope>NUCLEOTIDE SEQUENCE</scope>
    <source>
        <strain evidence="5">E10</strain>
    </source>
</reference>
<dbReference type="AlphaFoldDB" id="A0A8D5AH46"/>
<dbReference type="InterPro" id="IPR018392">
    <property type="entry name" value="LysM"/>
</dbReference>
<dbReference type="Pfam" id="PF01476">
    <property type="entry name" value="LysM"/>
    <property type="match status" value="3"/>
</dbReference>
<feature type="chain" id="PRO_5034210644" evidence="3">
    <location>
        <begin position="25"/>
        <end position="564"/>
    </location>
</feature>
<keyword evidence="3" id="KW-0732">Signal</keyword>
<dbReference type="Proteomes" id="UP000824988">
    <property type="component" value="Chromosome"/>
</dbReference>
<comment type="similarity">
    <text evidence="1">Belongs to the transglycosylase Slt family.</text>
</comment>
<feature type="region of interest" description="Disordered" evidence="2">
    <location>
        <begin position="487"/>
        <end position="508"/>
    </location>
</feature>
<dbReference type="InterPro" id="IPR000189">
    <property type="entry name" value="Transglyc_AS"/>
</dbReference>
<protein>
    <submittedName>
        <fullName evidence="5">Murein transglycosylase</fullName>
    </submittedName>
</protein>
<feature type="domain" description="LysM" evidence="4">
    <location>
        <begin position="516"/>
        <end position="561"/>
    </location>
</feature>
<dbReference type="InterPro" id="IPR008258">
    <property type="entry name" value="Transglycosylase_SLT_dom_1"/>
</dbReference>
<feature type="domain" description="LysM" evidence="4">
    <location>
        <begin position="430"/>
        <end position="473"/>
    </location>
</feature>
<dbReference type="EMBL" id="AP019782">
    <property type="protein sequence ID" value="BBL71083.1"/>
    <property type="molecule type" value="Genomic_DNA"/>
</dbReference>
<feature type="signal peptide" evidence="3">
    <location>
        <begin position="1"/>
        <end position="24"/>
    </location>
</feature>
<name>A0A8D5AH46_9GAMM</name>
<accession>A0A8D5AH46</accession>
<feature type="region of interest" description="Disordered" evidence="2">
    <location>
        <begin position="420"/>
        <end position="441"/>
    </location>
</feature>
<feature type="domain" description="LysM" evidence="4">
    <location>
        <begin position="355"/>
        <end position="398"/>
    </location>
</feature>
<evidence type="ECO:0000256" key="2">
    <source>
        <dbReference type="SAM" id="MobiDB-lite"/>
    </source>
</evidence>
<dbReference type="RefSeq" id="WP_221048817.1">
    <property type="nucleotide sequence ID" value="NZ_AP019782.1"/>
</dbReference>
<evidence type="ECO:0000256" key="3">
    <source>
        <dbReference type="SAM" id="SignalP"/>
    </source>
</evidence>
<feature type="region of interest" description="Disordered" evidence="2">
    <location>
        <begin position="324"/>
        <end position="357"/>
    </location>
</feature>
<dbReference type="CDD" id="cd16894">
    <property type="entry name" value="MltD-like"/>
    <property type="match status" value="1"/>
</dbReference>
<dbReference type="CDD" id="cd00118">
    <property type="entry name" value="LysM"/>
    <property type="match status" value="3"/>
</dbReference>
<proteinExistence type="inferred from homology"/>
<dbReference type="PROSITE" id="PS00922">
    <property type="entry name" value="TRANSGLYCOSYLASE"/>
    <property type="match status" value="1"/>
</dbReference>
<dbReference type="SMART" id="SM00257">
    <property type="entry name" value="LysM"/>
    <property type="match status" value="3"/>
</dbReference>
<evidence type="ECO:0000259" key="4">
    <source>
        <dbReference type="SMART" id="SM00257"/>
    </source>
</evidence>
<dbReference type="GO" id="GO:0000270">
    <property type="term" value="P:peptidoglycan metabolic process"/>
    <property type="evidence" value="ECO:0007669"/>
    <property type="project" value="InterPro"/>
</dbReference>
<gene>
    <name evidence="5" type="primary">mltD</name>
    <name evidence="5" type="ORF">MoryE10_16890</name>
</gene>
<keyword evidence="6" id="KW-1185">Reference proteome</keyword>
<sequence length="564" mass="61877">MKQPKYKLPLLCTSAILLGLHGCAQNSAKSSKANGFSNSAFQSLQNLPQKQGGGNAQDSLWQRVFDMYALPTFEHEAIDREVAWFVNHPDYVARVQERAGIYLHAIVEQMDRQDIPGEIALLPVIESAFRPDAYSPKDAAGLWQFIPSTGRMYGLKQNRWYDGRRDVYESTQAAIRYLKRLRDGFGGDWLLALAAYNAGEGTVSRAIKRNQEQNKPTDFWSLSSLPQETKTYVPRLLAVARLFANAADYDLTLRHIPNKATLEPVAVGPGLNLQKAATMADISVDELQTFNPGFHHGSTGPDEQTLLIPVEKSDTFKEQLSKLDWNAPAAPSSSASESESDEGSATSSAPAPGSLHRVRHGETLAQIAQRYGTSAPAIKRANHLSSAKLQSGTQLLIPTSEKVIHRENMQEFRQEIALAPSKSAGEQVTSYTPHKGDTPQSVARHFNVSVDMVRHWNNLKSDKLEPGKPLVVWTKAASGKDSIDAVTQPRGAKSAKAPTQAGVAAPKKTGEQQSVLYTVRGGDTMQTIARRFNVSVDELRKWNVARLGKNGLQPGVVLKVHKEG</sequence>
<dbReference type="KEGG" id="moz:MoryE10_16890"/>
<dbReference type="Pfam" id="PF01464">
    <property type="entry name" value="SLT"/>
    <property type="match status" value="1"/>
</dbReference>
<dbReference type="PANTHER" id="PTHR33734">
    <property type="entry name" value="LYSM DOMAIN-CONTAINING GPI-ANCHORED PROTEIN 2"/>
    <property type="match status" value="1"/>
</dbReference>
<dbReference type="PANTHER" id="PTHR33734:SF22">
    <property type="entry name" value="MEMBRANE-BOUND LYTIC MUREIN TRANSGLYCOSYLASE D"/>
    <property type="match status" value="1"/>
</dbReference>
<evidence type="ECO:0000256" key="1">
    <source>
        <dbReference type="ARBA" id="ARBA00007734"/>
    </source>
</evidence>
<dbReference type="GO" id="GO:0008932">
    <property type="term" value="F:lytic endotransglycosylase activity"/>
    <property type="evidence" value="ECO:0007669"/>
    <property type="project" value="TreeGrafter"/>
</dbReference>
<dbReference type="GO" id="GO:0016020">
    <property type="term" value="C:membrane"/>
    <property type="evidence" value="ECO:0007669"/>
    <property type="project" value="InterPro"/>
</dbReference>
<feature type="compositionally biased region" description="Low complexity" evidence="2">
    <location>
        <begin position="327"/>
        <end position="354"/>
    </location>
</feature>